<reference evidence="7 8" key="1">
    <citation type="journal article" date="2016" name="Nat. Commun.">
        <title>Thousands of microbial genomes shed light on interconnected biogeochemical processes in an aquifer system.</title>
        <authorList>
            <person name="Anantharaman K."/>
            <person name="Brown C.T."/>
            <person name="Hug L.A."/>
            <person name="Sharon I."/>
            <person name="Castelle C.J."/>
            <person name="Probst A.J."/>
            <person name="Thomas B.C."/>
            <person name="Singh A."/>
            <person name="Wilkins M.J."/>
            <person name="Karaoz U."/>
            <person name="Brodie E.L."/>
            <person name="Williams K.H."/>
            <person name="Hubbard S.S."/>
            <person name="Banfield J.F."/>
        </authorList>
    </citation>
    <scope>NUCLEOTIDE SEQUENCE [LARGE SCALE GENOMIC DNA]</scope>
    <source>
        <strain evidence="8">RIFCSPHIGHO2_01_FULL_58_15</strain>
    </source>
</reference>
<feature type="domain" description="TACO1/YebC-like N-terminal" evidence="6">
    <location>
        <begin position="5"/>
        <end position="71"/>
    </location>
</feature>
<dbReference type="Proteomes" id="UP000178690">
    <property type="component" value="Unassembled WGS sequence"/>
</dbReference>
<dbReference type="EMBL" id="MHST01000010">
    <property type="protein sequence ID" value="OHA49390.1"/>
    <property type="molecule type" value="Genomic_DNA"/>
</dbReference>
<evidence type="ECO:0000256" key="2">
    <source>
        <dbReference type="ARBA" id="ARBA00023015"/>
    </source>
</evidence>
<dbReference type="PANTHER" id="PTHR12532">
    <property type="entry name" value="TRANSLATIONAL ACTIVATOR OF CYTOCHROME C OXIDASE 1"/>
    <property type="match status" value="1"/>
</dbReference>
<dbReference type="STRING" id="1802363.A2682_03595"/>
<dbReference type="Pfam" id="PF20772">
    <property type="entry name" value="TACO1_YebC_N"/>
    <property type="match status" value="1"/>
</dbReference>
<comment type="similarity">
    <text evidence="1 4">Belongs to the TACO1 family.</text>
</comment>
<evidence type="ECO:0000259" key="6">
    <source>
        <dbReference type="Pfam" id="PF20772"/>
    </source>
</evidence>
<proteinExistence type="inferred from homology"/>
<dbReference type="InterPro" id="IPR017856">
    <property type="entry name" value="Integrase-like_N"/>
</dbReference>
<organism evidence="7 8">
    <name type="scientific">Terrybacteria sp. (strain RIFCSPHIGHO2_01_FULL_58_15)</name>
    <dbReference type="NCBI Taxonomy" id="1802363"/>
    <lineage>
        <taxon>Bacteria</taxon>
        <taxon>Candidatus Terryibacteriota</taxon>
    </lineage>
</organism>
<dbReference type="Gene3D" id="3.30.70.980">
    <property type="match status" value="2"/>
</dbReference>
<evidence type="ECO:0000259" key="5">
    <source>
        <dbReference type="Pfam" id="PF01709"/>
    </source>
</evidence>
<dbReference type="PANTHER" id="PTHR12532:SF0">
    <property type="entry name" value="TRANSLATIONAL ACTIVATOR OF CYTOCHROME C OXIDASE 1"/>
    <property type="match status" value="1"/>
</dbReference>
<dbReference type="GO" id="GO:0006355">
    <property type="term" value="P:regulation of DNA-templated transcription"/>
    <property type="evidence" value="ECO:0007669"/>
    <property type="project" value="UniProtKB-UniRule"/>
</dbReference>
<evidence type="ECO:0000313" key="7">
    <source>
        <dbReference type="EMBL" id="OHA49390.1"/>
    </source>
</evidence>
<dbReference type="AlphaFoldDB" id="A0A1G2PM43"/>
<protein>
    <recommendedName>
        <fullName evidence="4">Probable transcriptional regulatory protein A2682_03595</fullName>
    </recommendedName>
</protein>
<dbReference type="SUPFAM" id="SSF75625">
    <property type="entry name" value="YebC-like"/>
    <property type="match status" value="1"/>
</dbReference>
<dbReference type="Gene3D" id="1.10.10.200">
    <property type="match status" value="1"/>
</dbReference>
<name>A0A1G2PM43_TERXR</name>
<keyword evidence="2 4" id="KW-0805">Transcription regulation</keyword>
<dbReference type="FunFam" id="1.10.10.200:FF:000002">
    <property type="entry name" value="Probable transcriptional regulatory protein CLM62_37755"/>
    <property type="match status" value="1"/>
</dbReference>
<sequence>MSGHSKWANIKTRKLAQDQKRAHVFTKLVRAIAIAARENPDSNANPRLRLAIDRARSFNVPKENIERAIRREGAETVEAFSFDAVGPSGITMIIEGATDNRNRTLGEIRHILELHGAKLAPEGSARWAFARKGILTLETSQANKKRDDLLLALIAAGAEDVVEREGALEMIVAPDELIAIQNRLSAEGVAVADAALGWVPKQAGASPAIPDAHLRNLLAELDGHPDVQTVWSNES</sequence>
<dbReference type="Pfam" id="PF01709">
    <property type="entry name" value="Transcrip_reg"/>
    <property type="match status" value="1"/>
</dbReference>
<evidence type="ECO:0000256" key="3">
    <source>
        <dbReference type="ARBA" id="ARBA00023163"/>
    </source>
</evidence>
<keyword evidence="4" id="KW-0963">Cytoplasm</keyword>
<dbReference type="InterPro" id="IPR029072">
    <property type="entry name" value="YebC-like"/>
</dbReference>
<dbReference type="InterPro" id="IPR026564">
    <property type="entry name" value="Transcrip_reg_TACO1-like_dom3"/>
</dbReference>
<evidence type="ECO:0000256" key="4">
    <source>
        <dbReference type="HAMAP-Rule" id="MF_00693"/>
    </source>
</evidence>
<evidence type="ECO:0000313" key="8">
    <source>
        <dbReference type="Proteomes" id="UP000178690"/>
    </source>
</evidence>
<feature type="domain" description="TACO1/YebC-like second and third" evidence="5">
    <location>
        <begin position="79"/>
        <end position="233"/>
    </location>
</feature>
<dbReference type="HAMAP" id="MF_00693">
    <property type="entry name" value="Transcrip_reg_TACO1"/>
    <property type="match status" value="1"/>
</dbReference>
<evidence type="ECO:0000256" key="1">
    <source>
        <dbReference type="ARBA" id="ARBA00008724"/>
    </source>
</evidence>
<comment type="subcellular location">
    <subcellularLocation>
        <location evidence="4">Cytoplasm</location>
    </subcellularLocation>
</comment>
<comment type="caution">
    <text evidence="7">The sequence shown here is derived from an EMBL/GenBank/DDBJ whole genome shotgun (WGS) entry which is preliminary data.</text>
</comment>
<keyword evidence="4" id="KW-0238">DNA-binding</keyword>
<dbReference type="InterPro" id="IPR048300">
    <property type="entry name" value="TACO1_YebC-like_2nd/3rd_dom"/>
</dbReference>
<keyword evidence="3 4" id="KW-0804">Transcription</keyword>
<dbReference type="InterPro" id="IPR049083">
    <property type="entry name" value="TACO1_YebC_N"/>
</dbReference>
<accession>A0A1G2PM43</accession>
<gene>
    <name evidence="7" type="ORF">A2682_03595</name>
</gene>
<dbReference type="InterPro" id="IPR002876">
    <property type="entry name" value="Transcrip_reg_TACO1-like"/>
</dbReference>
<dbReference type="GO" id="GO:0005737">
    <property type="term" value="C:cytoplasm"/>
    <property type="evidence" value="ECO:0007669"/>
    <property type="project" value="UniProtKB-SubCell"/>
</dbReference>
<dbReference type="GO" id="GO:0003677">
    <property type="term" value="F:DNA binding"/>
    <property type="evidence" value="ECO:0007669"/>
    <property type="project" value="UniProtKB-UniRule"/>
</dbReference>